<sequence>MDASPAALIKALVPKIPLLGKTAFSHTLGFSEQSSKWDLRTAMTINVIRSFIIDTPPSAISKTQKLTLRDPGVKGRMWISRTTLSTPKEDDVTQALFSAIETMKEPGAPRGGFKHPSMVPVEAEWTGYRSGATKASTELRISEKEKYRELMKEATSSTTVLYFHGGAYYLMDPCSHRVTCKKLAKLTKGRCLSVRYRLAPQAAFPTQLLDALVSYLNLLYPCSDAFHDSVKPEHIAFAGDSAGGNLALALLQLLLEFKRQDRKVMWNGAEREIPLPAGVATASAWCDITHSSPSCSTNRHYDYLPSHHDVPATGRVYPACDIWPTNPPRKQLYADDAVLTHPLVSPIIAKSWEGSCPIYMQTGEELLSDEDKYVTYKAAKQGVPVVYEEYEAMPHCFAMLLEALPSSRLFFDRWAGFISDVTNGREVVTKGTLIRAKTMAEETVDLGKLSSFTDEEVLGRMNSRVEKMTAQKPDQISKL</sequence>
<dbReference type="HOGENOM" id="CLU_027519_0_0_1"/>
<dbReference type="eggNOG" id="KOG1515">
    <property type="taxonomic scope" value="Eukaryota"/>
</dbReference>
<keyword evidence="6" id="KW-1185">Reference proteome</keyword>
<reference evidence="5 6" key="1">
    <citation type="journal article" date="2013" name="BMC Genomics">
        <title>Genomics-driven discovery of the pneumocandin biosynthetic gene cluster in the fungus Glarea lozoyensis.</title>
        <authorList>
            <person name="Chen L."/>
            <person name="Yue Q."/>
            <person name="Zhang X."/>
            <person name="Xiang M."/>
            <person name="Wang C."/>
            <person name="Li S."/>
            <person name="Che Y."/>
            <person name="Ortiz-Lopez F.J."/>
            <person name="Bills G.F."/>
            <person name="Liu X."/>
            <person name="An Z."/>
        </authorList>
    </citation>
    <scope>NUCLEOTIDE SEQUENCE [LARGE SCALE GENOMIC DNA]</scope>
    <source>
        <strain evidence="6">ATCC 20868 / MF5171</strain>
    </source>
</reference>
<dbReference type="KEGG" id="glz:GLAREA_03116"/>
<evidence type="ECO:0000313" key="6">
    <source>
        <dbReference type="Proteomes" id="UP000016922"/>
    </source>
</evidence>
<evidence type="ECO:0000259" key="4">
    <source>
        <dbReference type="Pfam" id="PF07859"/>
    </source>
</evidence>
<dbReference type="OMA" id="PATPRCY"/>
<dbReference type="InterPro" id="IPR050300">
    <property type="entry name" value="GDXG_lipolytic_enzyme"/>
</dbReference>
<dbReference type="InterPro" id="IPR002168">
    <property type="entry name" value="Lipase_GDXG_HIS_AS"/>
</dbReference>
<dbReference type="InterPro" id="IPR033140">
    <property type="entry name" value="Lipase_GDXG_put_SER_AS"/>
</dbReference>
<dbReference type="SUPFAM" id="SSF53474">
    <property type="entry name" value="alpha/beta-Hydrolases"/>
    <property type="match status" value="1"/>
</dbReference>
<dbReference type="PROSITE" id="PS01174">
    <property type="entry name" value="LIPASE_GDXG_SER"/>
    <property type="match status" value="1"/>
</dbReference>
<protein>
    <submittedName>
        <fullName evidence="5">Alpha/beta-Hydrolase</fullName>
    </submittedName>
</protein>
<proteinExistence type="inferred from homology"/>
<organism evidence="5 6">
    <name type="scientific">Glarea lozoyensis (strain ATCC 20868 / MF5171)</name>
    <dbReference type="NCBI Taxonomy" id="1116229"/>
    <lineage>
        <taxon>Eukaryota</taxon>
        <taxon>Fungi</taxon>
        <taxon>Dikarya</taxon>
        <taxon>Ascomycota</taxon>
        <taxon>Pezizomycotina</taxon>
        <taxon>Leotiomycetes</taxon>
        <taxon>Helotiales</taxon>
        <taxon>Helotiaceae</taxon>
        <taxon>Glarea</taxon>
    </lineage>
</organism>
<dbReference type="Gene3D" id="3.40.50.1820">
    <property type="entry name" value="alpha/beta hydrolase"/>
    <property type="match status" value="1"/>
</dbReference>
<evidence type="ECO:0000256" key="1">
    <source>
        <dbReference type="ARBA" id="ARBA00010515"/>
    </source>
</evidence>
<dbReference type="OrthoDB" id="5354320at2759"/>
<dbReference type="Proteomes" id="UP000016922">
    <property type="component" value="Unassembled WGS sequence"/>
</dbReference>
<feature type="active site" evidence="3">
    <location>
        <position position="241"/>
    </location>
</feature>
<evidence type="ECO:0000313" key="5">
    <source>
        <dbReference type="EMBL" id="EPE27202.1"/>
    </source>
</evidence>
<dbReference type="EMBL" id="KE145370">
    <property type="protein sequence ID" value="EPE27202.1"/>
    <property type="molecule type" value="Genomic_DNA"/>
</dbReference>
<name>S3CL08_GLAL2</name>
<comment type="similarity">
    <text evidence="1">Belongs to the 'GDXG' lipolytic enzyme family.</text>
</comment>
<gene>
    <name evidence="5" type="ORF">GLAREA_03116</name>
</gene>
<dbReference type="GO" id="GO:0016787">
    <property type="term" value="F:hydrolase activity"/>
    <property type="evidence" value="ECO:0007669"/>
    <property type="project" value="UniProtKB-KW"/>
</dbReference>
<accession>S3CL08</accession>
<dbReference type="Pfam" id="PF07859">
    <property type="entry name" value="Abhydrolase_3"/>
    <property type="match status" value="1"/>
</dbReference>
<dbReference type="InterPro" id="IPR029058">
    <property type="entry name" value="AB_hydrolase_fold"/>
</dbReference>
<dbReference type="PANTHER" id="PTHR48081">
    <property type="entry name" value="AB HYDROLASE SUPERFAMILY PROTEIN C4A8.06C"/>
    <property type="match status" value="1"/>
</dbReference>
<evidence type="ECO:0000256" key="2">
    <source>
        <dbReference type="ARBA" id="ARBA00022801"/>
    </source>
</evidence>
<dbReference type="InterPro" id="IPR013094">
    <property type="entry name" value="AB_hydrolase_3"/>
</dbReference>
<dbReference type="PROSITE" id="PS01173">
    <property type="entry name" value="LIPASE_GDXG_HIS"/>
    <property type="match status" value="1"/>
</dbReference>
<keyword evidence="2 5" id="KW-0378">Hydrolase</keyword>
<dbReference type="PANTHER" id="PTHR48081:SF25">
    <property type="entry name" value="PUTATIVE (AFU_ORTHOLOGUE AFUA_3G11560)-RELATED"/>
    <property type="match status" value="1"/>
</dbReference>
<evidence type="ECO:0000256" key="3">
    <source>
        <dbReference type="PROSITE-ProRule" id="PRU10038"/>
    </source>
</evidence>
<dbReference type="GeneID" id="19462172"/>
<feature type="domain" description="Alpha/beta hydrolase fold-3" evidence="4">
    <location>
        <begin position="160"/>
        <end position="398"/>
    </location>
</feature>
<dbReference type="RefSeq" id="XP_008086392.1">
    <property type="nucleotide sequence ID" value="XM_008088201.1"/>
</dbReference>
<dbReference type="STRING" id="1116229.S3CL08"/>
<dbReference type="AlphaFoldDB" id="S3CL08"/>